<evidence type="ECO:0000256" key="1">
    <source>
        <dbReference type="ARBA" id="ARBA00009156"/>
    </source>
</evidence>
<dbReference type="Gene3D" id="3.30.420.40">
    <property type="match status" value="2"/>
</dbReference>
<keyword evidence="5" id="KW-0067">ATP-binding</keyword>
<dbReference type="GO" id="GO:0019563">
    <property type="term" value="P:glycerol catabolic process"/>
    <property type="evidence" value="ECO:0007669"/>
    <property type="project" value="TreeGrafter"/>
</dbReference>
<evidence type="ECO:0000256" key="2">
    <source>
        <dbReference type="ARBA" id="ARBA00022679"/>
    </source>
</evidence>
<dbReference type="EMBL" id="CP042906">
    <property type="protein sequence ID" value="QEX16538.1"/>
    <property type="molecule type" value="Genomic_DNA"/>
</dbReference>
<dbReference type="InterPro" id="IPR000577">
    <property type="entry name" value="Carb_kinase_FGGY"/>
</dbReference>
<protein>
    <submittedName>
        <fullName evidence="8">Glycerol kinase 2</fullName>
    </submittedName>
</protein>
<dbReference type="SUPFAM" id="SSF53067">
    <property type="entry name" value="Actin-like ATPase domain"/>
    <property type="match status" value="2"/>
</dbReference>
<evidence type="ECO:0000259" key="7">
    <source>
        <dbReference type="Pfam" id="PF02782"/>
    </source>
</evidence>
<dbReference type="GO" id="GO:0004370">
    <property type="term" value="F:glycerol kinase activity"/>
    <property type="evidence" value="ECO:0007669"/>
    <property type="project" value="TreeGrafter"/>
</dbReference>
<keyword evidence="9" id="KW-1185">Reference proteome</keyword>
<dbReference type="PANTHER" id="PTHR10196:SF69">
    <property type="entry name" value="GLYCEROL KINASE"/>
    <property type="match status" value="1"/>
</dbReference>
<keyword evidence="2" id="KW-0808">Transferase</keyword>
<organism evidence="8 9">
    <name type="scientific">Hypericibacter terrae</name>
    <dbReference type="NCBI Taxonomy" id="2602015"/>
    <lineage>
        <taxon>Bacteria</taxon>
        <taxon>Pseudomonadati</taxon>
        <taxon>Pseudomonadota</taxon>
        <taxon>Alphaproteobacteria</taxon>
        <taxon>Rhodospirillales</taxon>
        <taxon>Dongiaceae</taxon>
        <taxon>Hypericibacter</taxon>
    </lineage>
</organism>
<dbReference type="KEGG" id="htq:FRZ44_18330"/>
<evidence type="ECO:0000256" key="3">
    <source>
        <dbReference type="ARBA" id="ARBA00022741"/>
    </source>
</evidence>
<evidence type="ECO:0000259" key="6">
    <source>
        <dbReference type="Pfam" id="PF00370"/>
    </source>
</evidence>
<dbReference type="CDD" id="cd07769">
    <property type="entry name" value="ASKHA_NBD_FGGY_GK"/>
    <property type="match status" value="1"/>
</dbReference>
<dbReference type="InterPro" id="IPR018485">
    <property type="entry name" value="FGGY_C"/>
</dbReference>
<dbReference type="OrthoDB" id="9805576at2"/>
<dbReference type="AlphaFoldDB" id="A0A5J6MGC8"/>
<sequence length="506" mass="54084">MANGRDIVIGIDQGTTNTKVVAIDRQGRVLAQADRPIASASPQLGWVEQDPNAMLANLVACVREVLAKLDRAPTQVAGLGIANQTETLVIWDRHSGEPVLPAMVWKCRRGDEEIAPLRRDETVAALRARTGLDLDPTFTAAKLKWVFVNRPEIGARLASGDCLFGTVDCWLIWKLTGGATYATEPGNASRTMLLDIAGAAWDPELAALFGLKLARMPELRHSADDFGSTRPEFFGGPVPTTAAMGDQQAALFGHGCFDPLQLKVTYGTGAFLWVNAGADPAVKVTGGLIRTIAWSLDRPTYALEGFVMYAGAILDWLATRLGIEGGGAGIVREAQNVGTSDGVILVPAFQGLAAPWWRPEVRAGLIGMTEATSRAHLCHAGLDALCYQIRAVLDGVRRSTGQAIGAVRVDGGPTRSDYLMQMQADILQQPLSASAFDSMTPYGVALMAGLGAGLWSGVDELRPLVKPSKQVLPDAAAGARWDRGYEEWLAASEALLALYRDKRSKA</sequence>
<dbReference type="Pfam" id="PF00370">
    <property type="entry name" value="FGGY_N"/>
    <property type="match status" value="1"/>
</dbReference>
<keyword evidence="4 8" id="KW-0418">Kinase</keyword>
<feature type="domain" description="Carbohydrate kinase FGGY N-terminal" evidence="6">
    <location>
        <begin position="7"/>
        <end position="253"/>
    </location>
</feature>
<evidence type="ECO:0000256" key="4">
    <source>
        <dbReference type="ARBA" id="ARBA00022777"/>
    </source>
</evidence>
<gene>
    <name evidence="8" type="primary">glpK2</name>
    <name evidence="8" type="ORF">FRZ44_18330</name>
</gene>
<dbReference type="GO" id="GO:0005829">
    <property type="term" value="C:cytosol"/>
    <property type="evidence" value="ECO:0007669"/>
    <property type="project" value="TreeGrafter"/>
</dbReference>
<dbReference type="GO" id="GO:0005524">
    <property type="term" value="F:ATP binding"/>
    <property type="evidence" value="ECO:0007669"/>
    <property type="project" value="UniProtKB-KW"/>
</dbReference>
<evidence type="ECO:0000256" key="5">
    <source>
        <dbReference type="ARBA" id="ARBA00022840"/>
    </source>
</evidence>
<dbReference type="InterPro" id="IPR018484">
    <property type="entry name" value="FGGY_N"/>
</dbReference>
<keyword evidence="3" id="KW-0547">Nucleotide-binding</keyword>
<evidence type="ECO:0000313" key="9">
    <source>
        <dbReference type="Proteomes" id="UP000326202"/>
    </source>
</evidence>
<dbReference type="Pfam" id="PF02782">
    <property type="entry name" value="FGGY_C"/>
    <property type="match status" value="1"/>
</dbReference>
<dbReference type="PANTHER" id="PTHR10196">
    <property type="entry name" value="SUGAR KINASE"/>
    <property type="match status" value="1"/>
</dbReference>
<accession>A0A5J6MGC8</accession>
<dbReference type="PIRSF" id="PIRSF000538">
    <property type="entry name" value="GlpK"/>
    <property type="match status" value="1"/>
</dbReference>
<comment type="similarity">
    <text evidence="1">Belongs to the FGGY kinase family.</text>
</comment>
<name>A0A5J6MGC8_9PROT</name>
<dbReference type="RefSeq" id="WP_151176882.1">
    <property type="nucleotide sequence ID" value="NZ_CP042906.1"/>
</dbReference>
<evidence type="ECO:0000313" key="8">
    <source>
        <dbReference type="EMBL" id="QEX16538.1"/>
    </source>
</evidence>
<feature type="domain" description="Carbohydrate kinase FGGY C-terminal" evidence="7">
    <location>
        <begin position="263"/>
        <end position="450"/>
    </location>
</feature>
<proteinExistence type="inferred from homology"/>
<dbReference type="InterPro" id="IPR043129">
    <property type="entry name" value="ATPase_NBD"/>
</dbReference>
<reference evidence="8 9" key="1">
    <citation type="submission" date="2019-08" db="EMBL/GenBank/DDBJ databases">
        <title>Hyperibacter terrae gen. nov., sp. nov. and Hyperibacter viscosus sp. nov., two new members in the family Rhodospirillaceae isolated from the rhizosphere of Hypericum perforatum.</title>
        <authorList>
            <person name="Noviana Z."/>
        </authorList>
    </citation>
    <scope>NUCLEOTIDE SEQUENCE [LARGE SCALE GENOMIC DNA]</scope>
    <source>
        <strain evidence="8 9">R5913</strain>
    </source>
</reference>
<dbReference type="Proteomes" id="UP000326202">
    <property type="component" value="Chromosome"/>
</dbReference>